<keyword evidence="2" id="KW-1185">Reference proteome</keyword>
<dbReference type="Proteomes" id="UP000245119">
    <property type="component" value="Linkage Group LG1"/>
</dbReference>
<proteinExistence type="predicted"/>
<reference evidence="1 2" key="1">
    <citation type="submission" date="2018-04" db="EMBL/GenBank/DDBJ databases">
        <title>The genome of golden apple snail Pomacea canaliculata provides insight into stress tolerance and invasive adaptation.</title>
        <authorList>
            <person name="Liu C."/>
            <person name="Liu B."/>
            <person name="Ren Y."/>
            <person name="Zhang Y."/>
            <person name="Wang H."/>
            <person name="Li S."/>
            <person name="Jiang F."/>
            <person name="Yin L."/>
            <person name="Zhang G."/>
            <person name="Qian W."/>
            <person name="Fan W."/>
        </authorList>
    </citation>
    <scope>NUCLEOTIDE SEQUENCE [LARGE SCALE GENOMIC DNA]</scope>
    <source>
        <strain evidence="1">SZHN2017</strain>
        <tissue evidence="1">Muscle</tissue>
    </source>
</reference>
<evidence type="ECO:0000313" key="2">
    <source>
        <dbReference type="Proteomes" id="UP000245119"/>
    </source>
</evidence>
<protein>
    <recommendedName>
        <fullName evidence="3">Arrestin C-terminal-like domain-containing protein</fullName>
    </recommendedName>
</protein>
<name>A0A2T7PW39_POMCA</name>
<dbReference type="InterPro" id="IPR014752">
    <property type="entry name" value="Arrestin-like_C"/>
</dbReference>
<gene>
    <name evidence="1" type="ORF">C0Q70_00244</name>
</gene>
<evidence type="ECO:0008006" key="3">
    <source>
        <dbReference type="Google" id="ProtNLM"/>
    </source>
</evidence>
<dbReference type="Gene3D" id="2.60.40.640">
    <property type="match status" value="1"/>
</dbReference>
<comment type="caution">
    <text evidence="1">The sequence shown here is derived from an EMBL/GenBank/DDBJ whole genome shotgun (WGS) entry which is preliminary data.</text>
</comment>
<dbReference type="InterPro" id="IPR014756">
    <property type="entry name" value="Ig_E-set"/>
</dbReference>
<organism evidence="1 2">
    <name type="scientific">Pomacea canaliculata</name>
    <name type="common">Golden apple snail</name>
    <dbReference type="NCBI Taxonomy" id="400727"/>
    <lineage>
        <taxon>Eukaryota</taxon>
        <taxon>Metazoa</taxon>
        <taxon>Spiralia</taxon>
        <taxon>Lophotrochozoa</taxon>
        <taxon>Mollusca</taxon>
        <taxon>Gastropoda</taxon>
        <taxon>Caenogastropoda</taxon>
        <taxon>Architaenioglossa</taxon>
        <taxon>Ampullarioidea</taxon>
        <taxon>Ampullariidae</taxon>
        <taxon>Pomacea</taxon>
    </lineage>
</organism>
<dbReference type="SUPFAM" id="SSF81296">
    <property type="entry name" value="E set domains"/>
    <property type="match status" value="1"/>
</dbReference>
<sequence length="278" mass="31037">MHDDLSSGFALNISYCIKARICDDVDPASATRLVKVLASRKHPFSVLRHFDLNLVPNAHVPVSHTEDVAMTSCVRRRMLHVSLALERAVFLAGDDIKLQLYTLVPPPHRIKSLTCQLLLQLRLGRQADPCTFTLSSIEHKDPQTFNKEKGMATYNVTIPTQINLVTSFLHGCTMLRLSYCLAIEFRLAPGSGKLSLMIPIAIGPCAEPIYSDKISSRKAVPVFNRPMRFPFFSPTQGERQQLPDQSSGSSRSVLIVTKYSNSFWTRNFICCTADAIID</sequence>
<dbReference type="OrthoDB" id="2333384at2759"/>
<dbReference type="AlphaFoldDB" id="A0A2T7PW39"/>
<evidence type="ECO:0000313" key="1">
    <source>
        <dbReference type="EMBL" id="PVD37646.1"/>
    </source>
</evidence>
<dbReference type="EMBL" id="PZQS01000001">
    <property type="protein sequence ID" value="PVD37646.1"/>
    <property type="molecule type" value="Genomic_DNA"/>
</dbReference>
<dbReference type="STRING" id="400727.A0A2T7PW39"/>
<accession>A0A2T7PW39</accession>